<reference evidence="11" key="1">
    <citation type="journal article" date="2020" name="Fungal Divers.">
        <title>Resolving the Mortierellaceae phylogeny through synthesis of multi-gene phylogenetics and phylogenomics.</title>
        <authorList>
            <person name="Vandepol N."/>
            <person name="Liber J."/>
            <person name="Desiro A."/>
            <person name="Na H."/>
            <person name="Kennedy M."/>
            <person name="Barry K."/>
            <person name="Grigoriev I.V."/>
            <person name="Miller A.N."/>
            <person name="O'Donnell K."/>
            <person name="Stajich J.E."/>
            <person name="Bonito G."/>
        </authorList>
    </citation>
    <scope>NUCLEOTIDE SEQUENCE</scope>
    <source>
        <strain evidence="11">NRRL 6426</strain>
    </source>
</reference>
<evidence type="ECO:0000256" key="3">
    <source>
        <dbReference type="ARBA" id="ARBA00022679"/>
    </source>
</evidence>
<evidence type="ECO:0000256" key="5">
    <source>
        <dbReference type="ARBA" id="ARBA00022968"/>
    </source>
</evidence>
<dbReference type="EMBL" id="JAAAUQ010000281">
    <property type="protein sequence ID" value="KAF9151939.1"/>
    <property type="molecule type" value="Genomic_DNA"/>
</dbReference>
<keyword evidence="6 10" id="KW-1133">Transmembrane helix</keyword>
<evidence type="ECO:0000256" key="4">
    <source>
        <dbReference type="ARBA" id="ARBA00022692"/>
    </source>
</evidence>
<comment type="caution">
    <text evidence="11">The sequence shown here is derived from an EMBL/GenBank/DDBJ whole genome shotgun (WGS) entry which is preliminary data.</text>
</comment>
<feature type="compositionally biased region" description="Low complexity" evidence="9">
    <location>
        <begin position="159"/>
        <end position="169"/>
    </location>
</feature>
<evidence type="ECO:0000256" key="10">
    <source>
        <dbReference type="SAM" id="Phobius"/>
    </source>
</evidence>
<dbReference type="Proteomes" id="UP000748756">
    <property type="component" value="Unassembled WGS sequence"/>
</dbReference>
<evidence type="ECO:0000256" key="6">
    <source>
        <dbReference type="ARBA" id="ARBA00022989"/>
    </source>
</evidence>
<dbReference type="PANTHER" id="PTHR31646:SF1">
    <property type="entry name" value="ALPHA-1,2-MANNOSYLTRANSFERASE MNN2"/>
    <property type="match status" value="1"/>
</dbReference>
<evidence type="ECO:0000256" key="7">
    <source>
        <dbReference type="ARBA" id="ARBA00023034"/>
    </source>
</evidence>
<evidence type="ECO:0000256" key="8">
    <source>
        <dbReference type="ARBA" id="ARBA00023136"/>
    </source>
</evidence>
<dbReference type="AlphaFoldDB" id="A0A9P5VC96"/>
<feature type="region of interest" description="Disordered" evidence="9">
    <location>
        <begin position="159"/>
        <end position="188"/>
    </location>
</feature>
<keyword evidence="3" id="KW-0808">Transferase</keyword>
<evidence type="ECO:0000256" key="9">
    <source>
        <dbReference type="SAM" id="MobiDB-lite"/>
    </source>
</evidence>
<keyword evidence="12" id="KW-1185">Reference proteome</keyword>
<dbReference type="Pfam" id="PF11051">
    <property type="entry name" value="Mannosyl_trans3"/>
    <property type="match status" value="1"/>
</dbReference>
<keyword evidence="7" id="KW-0333">Golgi apparatus</keyword>
<comment type="subcellular location">
    <subcellularLocation>
        <location evidence="1">Golgi apparatus membrane</location>
        <topology evidence="1">Single-pass type II membrane protein</topology>
    </subcellularLocation>
</comment>
<feature type="region of interest" description="Disordered" evidence="9">
    <location>
        <begin position="61"/>
        <end position="103"/>
    </location>
</feature>
<dbReference type="GO" id="GO:0000026">
    <property type="term" value="F:alpha-1,2-mannosyltransferase activity"/>
    <property type="evidence" value="ECO:0007669"/>
    <property type="project" value="TreeGrafter"/>
</dbReference>
<organism evidence="11 12">
    <name type="scientific">Linnemannia schmuckeri</name>
    <dbReference type="NCBI Taxonomy" id="64567"/>
    <lineage>
        <taxon>Eukaryota</taxon>
        <taxon>Fungi</taxon>
        <taxon>Fungi incertae sedis</taxon>
        <taxon>Mucoromycota</taxon>
        <taxon>Mortierellomycotina</taxon>
        <taxon>Mortierellomycetes</taxon>
        <taxon>Mortierellales</taxon>
        <taxon>Mortierellaceae</taxon>
        <taxon>Linnemannia</taxon>
    </lineage>
</organism>
<evidence type="ECO:0000313" key="12">
    <source>
        <dbReference type="Proteomes" id="UP000748756"/>
    </source>
</evidence>
<evidence type="ECO:0000313" key="11">
    <source>
        <dbReference type="EMBL" id="KAF9151939.1"/>
    </source>
</evidence>
<dbReference type="InterPro" id="IPR022751">
    <property type="entry name" value="Alpha_mannosyltransferase"/>
</dbReference>
<feature type="compositionally biased region" description="Low complexity" evidence="9">
    <location>
        <begin position="9"/>
        <end position="19"/>
    </location>
</feature>
<sequence>MTFNQKRGSISTSSSFTSSGPNPRRQSSYGHIMAGTGGLPSAHTAAIKSAQAAAAAAAASSNSNNSTANGSTNSSNSSNKHTNPSKRLSNLHLLNPPQSQHRNQTLKARVARVCPSLVHGHGGRRKRNTFVLLCAGGIVVLIYFMSTWNITLSSTVLEHSSSTSGGASSQKHQQAGVPAVPTEYLNPDGTKMDSRSIFMIRDFGRSTCKKAFDDSQHKESLPEDIRFERERARAQEWNLITKEDAWSMSLTWKREFKRTLPNWKDYSYAWIGQGVVLGAFPDADDKDTVANTLVQIKLIRSLSSIPIEVWFERVADITEETQETIASWGAIIRTLDQVGSTAMDAVVQTSDSDANGVLGSLHQAIPPSEIQEFKAKIGQDLGRLQKAMTLAALINSGFEDIFYLSPSTLPMQSPRIIFQREDYLRSGAIFWQHPSSFPAYDSPIWSIAQADCNPSMYEQSWSAFALRHKDSWKGLFLAWHWLTGVESHRYEHLIGTQGNDLLRLAWMALNKQYTNVARMPQAGLLDLSRSKGDGIACNQGATLYPAPGATVLENPKQYAADQRQIQKLFQKSYRYGGHDELFVPNHNVMMVDTSLDSGLIHSGSNDRHFHAALDTALMDQKDPTRLLLTDIYAAGSDRRTCLKISRKLKGHQHE</sequence>
<dbReference type="GO" id="GO:0046354">
    <property type="term" value="P:mannan biosynthetic process"/>
    <property type="evidence" value="ECO:0007669"/>
    <property type="project" value="TreeGrafter"/>
</dbReference>
<evidence type="ECO:0000256" key="2">
    <source>
        <dbReference type="ARBA" id="ARBA00009105"/>
    </source>
</evidence>
<feature type="compositionally biased region" description="Polar residues" evidence="9">
    <location>
        <begin position="20"/>
        <end position="29"/>
    </location>
</feature>
<dbReference type="GO" id="GO:0000139">
    <property type="term" value="C:Golgi membrane"/>
    <property type="evidence" value="ECO:0007669"/>
    <property type="project" value="UniProtKB-SubCell"/>
</dbReference>
<accession>A0A9P5VC96</accession>
<keyword evidence="5" id="KW-0735">Signal-anchor</keyword>
<keyword evidence="4 10" id="KW-0812">Transmembrane</keyword>
<feature type="transmembrane region" description="Helical" evidence="10">
    <location>
        <begin position="130"/>
        <end position="150"/>
    </location>
</feature>
<gene>
    <name evidence="11" type="ORF">BG015_006025</name>
</gene>
<dbReference type="PANTHER" id="PTHR31646">
    <property type="entry name" value="ALPHA-1,2-MANNOSYLTRANSFERASE MNN2"/>
    <property type="match status" value="1"/>
</dbReference>
<dbReference type="OrthoDB" id="430354at2759"/>
<feature type="compositionally biased region" description="Low complexity" evidence="9">
    <location>
        <begin position="61"/>
        <end position="79"/>
    </location>
</feature>
<comment type="similarity">
    <text evidence="2">Belongs to the MNN1/MNT family.</text>
</comment>
<proteinExistence type="inferred from homology"/>
<keyword evidence="8 10" id="KW-0472">Membrane</keyword>
<evidence type="ECO:0000256" key="1">
    <source>
        <dbReference type="ARBA" id="ARBA00004323"/>
    </source>
</evidence>
<protein>
    <submittedName>
        <fullName evidence="11">Uncharacterized protein</fullName>
    </submittedName>
</protein>
<name>A0A9P5VC96_9FUNG</name>
<feature type="region of interest" description="Disordered" evidence="9">
    <location>
        <begin position="1"/>
        <end position="36"/>
    </location>
</feature>